<dbReference type="InterPro" id="IPR013325">
    <property type="entry name" value="RNA_pol_sigma_r2"/>
</dbReference>
<evidence type="ECO:0000313" key="8">
    <source>
        <dbReference type="EMBL" id="MFC4232016.1"/>
    </source>
</evidence>
<keyword evidence="4" id="KW-0238">DNA-binding</keyword>
<organism evidence="8 9">
    <name type="scientific">Parasediminibacterium paludis</name>
    <dbReference type="NCBI Taxonomy" id="908966"/>
    <lineage>
        <taxon>Bacteria</taxon>
        <taxon>Pseudomonadati</taxon>
        <taxon>Bacteroidota</taxon>
        <taxon>Chitinophagia</taxon>
        <taxon>Chitinophagales</taxon>
        <taxon>Chitinophagaceae</taxon>
        <taxon>Parasediminibacterium</taxon>
    </lineage>
</organism>
<comment type="similarity">
    <text evidence="1">Belongs to the sigma-70 factor family. ECF subfamily.</text>
</comment>
<dbReference type="Gene3D" id="1.10.1740.10">
    <property type="match status" value="1"/>
</dbReference>
<keyword evidence="9" id="KW-1185">Reference proteome</keyword>
<dbReference type="SUPFAM" id="SSF88659">
    <property type="entry name" value="Sigma3 and sigma4 domains of RNA polymerase sigma factors"/>
    <property type="match status" value="1"/>
</dbReference>
<keyword evidence="3" id="KW-0731">Sigma factor</keyword>
<protein>
    <submittedName>
        <fullName evidence="8">RNA polymerase sigma factor</fullName>
    </submittedName>
</protein>
<dbReference type="InterPro" id="IPR013249">
    <property type="entry name" value="RNA_pol_sigma70_r4_t2"/>
</dbReference>
<evidence type="ECO:0000256" key="4">
    <source>
        <dbReference type="ARBA" id="ARBA00023125"/>
    </source>
</evidence>
<feature type="domain" description="RNA polymerase sigma-70 region 2" evidence="6">
    <location>
        <begin position="26"/>
        <end position="90"/>
    </location>
</feature>
<gene>
    <name evidence="8" type="ORF">ACFOW1_08945</name>
</gene>
<dbReference type="PANTHER" id="PTHR43133">
    <property type="entry name" value="RNA POLYMERASE ECF-TYPE SIGMA FACTO"/>
    <property type="match status" value="1"/>
</dbReference>
<feature type="domain" description="RNA polymerase sigma factor 70 region 4 type 2" evidence="7">
    <location>
        <begin position="120"/>
        <end position="171"/>
    </location>
</feature>
<evidence type="ECO:0000256" key="3">
    <source>
        <dbReference type="ARBA" id="ARBA00023082"/>
    </source>
</evidence>
<dbReference type="Proteomes" id="UP001595906">
    <property type="component" value="Unassembled WGS sequence"/>
</dbReference>
<dbReference type="CDD" id="cd06171">
    <property type="entry name" value="Sigma70_r4"/>
    <property type="match status" value="1"/>
</dbReference>
<evidence type="ECO:0000256" key="1">
    <source>
        <dbReference type="ARBA" id="ARBA00010641"/>
    </source>
</evidence>
<accession>A0ABV8PZC9</accession>
<dbReference type="InterPro" id="IPR013324">
    <property type="entry name" value="RNA_pol_sigma_r3/r4-like"/>
</dbReference>
<dbReference type="Gene3D" id="1.10.10.10">
    <property type="entry name" value="Winged helix-like DNA-binding domain superfamily/Winged helix DNA-binding domain"/>
    <property type="match status" value="1"/>
</dbReference>
<keyword evidence="5" id="KW-0804">Transcription</keyword>
<keyword evidence="2" id="KW-0805">Transcription regulation</keyword>
<evidence type="ECO:0000256" key="2">
    <source>
        <dbReference type="ARBA" id="ARBA00023015"/>
    </source>
</evidence>
<dbReference type="InterPro" id="IPR039425">
    <property type="entry name" value="RNA_pol_sigma-70-like"/>
</dbReference>
<proteinExistence type="inferred from homology"/>
<dbReference type="Pfam" id="PF04542">
    <property type="entry name" value="Sigma70_r2"/>
    <property type="match status" value="1"/>
</dbReference>
<dbReference type="SUPFAM" id="SSF88946">
    <property type="entry name" value="Sigma2 domain of RNA polymerase sigma factors"/>
    <property type="match status" value="1"/>
</dbReference>
<evidence type="ECO:0000256" key="5">
    <source>
        <dbReference type="ARBA" id="ARBA00023163"/>
    </source>
</evidence>
<dbReference type="InterPro" id="IPR036388">
    <property type="entry name" value="WH-like_DNA-bd_sf"/>
</dbReference>
<comment type="caution">
    <text evidence="8">The sequence shown here is derived from an EMBL/GenBank/DDBJ whole genome shotgun (WGS) entry which is preliminary data.</text>
</comment>
<sequence>METANHILTDLVKKARKGNAEAQSSLYHQFSKAMFNICIRMAGNRSDAEDILQDAFILAFKSLHQLKDALTFGGWLRRIVVNECIKHSKKSFYWQDWEEADHEHRTEDAVEWWQDIDMAIIHQQIKALPDGCRQVFNLYVLENYSHKQIAENLGISEGTSKSQYSRAKQLLKERITKHIALHG</sequence>
<evidence type="ECO:0000313" key="9">
    <source>
        <dbReference type="Proteomes" id="UP001595906"/>
    </source>
</evidence>
<evidence type="ECO:0000259" key="7">
    <source>
        <dbReference type="Pfam" id="PF08281"/>
    </source>
</evidence>
<dbReference type="InterPro" id="IPR014284">
    <property type="entry name" value="RNA_pol_sigma-70_dom"/>
</dbReference>
<dbReference type="InterPro" id="IPR007627">
    <property type="entry name" value="RNA_pol_sigma70_r2"/>
</dbReference>
<reference evidence="9" key="1">
    <citation type="journal article" date="2019" name="Int. J. Syst. Evol. Microbiol.">
        <title>The Global Catalogue of Microorganisms (GCM) 10K type strain sequencing project: providing services to taxonomists for standard genome sequencing and annotation.</title>
        <authorList>
            <consortium name="The Broad Institute Genomics Platform"/>
            <consortium name="The Broad Institute Genome Sequencing Center for Infectious Disease"/>
            <person name="Wu L."/>
            <person name="Ma J."/>
        </authorList>
    </citation>
    <scope>NUCLEOTIDE SEQUENCE [LARGE SCALE GENOMIC DNA]</scope>
    <source>
        <strain evidence="9">CECT 8010</strain>
    </source>
</reference>
<evidence type="ECO:0000259" key="6">
    <source>
        <dbReference type="Pfam" id="PF04542"/>
    </source>
</evidence>
<dbReference type="PANTHER" id="PTHR43133:SF8">
    <property type="entry name" value="RNA POLYMERASE SIGMA FACTOR HI_1459-RELATED"/>
    <property type="match status" value="1"/>
</dbReference>
<dbReference type="NCBIfam" id="TIGR02937">
    <property type="entry name" value="sigma70-ECF"/>
    <property type="match status" value="1"/>
</dbReference>
<name>A0ABV8PZC9_9BACT</name>
<dbReference type="Pfam" id="PF08281">
    <property type="entry name" value="Sigma70_r4_2"/>
    <property type="match status" value="1"/>
</dbReference>
<dbReference type="RefSeq" id="WP_379013699.1">
    <property type="nucleotide sequence ID" value="NZ_JBHSDC010000016.1"/>
</dbReference>
<dbReference type="EMBL" id="JBHSDC010000016">
    <property type="protein sequence ID" value="MFC4232016.1"/>
    <property type="molecule type" value="Genomic_DNA"/>
</dbReference>